<dbReference type="PANTHER" id="PTHR47447">
    <property type="entry name" value="OS03G0856100 PROTEIN"/>
    <property type="match status" value="1"/>
</dbReference>
<dbReference type="OrthoDB" id="1688791at2759"/>
<gene>
    <name evidence="3" type="ORF">Bca52824_043422</name>
</gene>
<keyword evidence="4" id="KW-1185">Reference proteome</keyword>
<organism evidence="3 4">
    <name type="scientific">Brassica carinata</name>
    <name type="common">Ethiopian mustard</name>
    <name type="synonym">Abyssinian cabbage</name>
    <dbReference type="NCBI Taxonomy" id="52824"/>
    <lineage>
        <taxon>Eukaryota</taxon>
        <taxon>Viridiplantae</taxon>
        <taxon>Streptophyta</taxon>
        <taxon>Embryophyta</taxon>
        <taxon>Tracheophyta</taxon>
        <taxon>Spermatophyta</taxon>
        <taxon>Magnoliopsida</taxon>
        <taxon>eudicotyledons</taxon>
        <taxon>Gunneridae</taxon>
        <taxon>Pentapetalae</taxon>
        <taxon>rosids</taxon>
        <taxon>malvids</taxon>
        <taxon>Brassicales</taxon>
        <taxon>Brassicaceae</taxon>
        <taxon>Brassiceae</taxon>
        <taxon>Brassica</taxon>
    </lineage>
</organism>
<comment type="caution">
    <text evidence="3">The sequence shown here is derived from an EMBL/GenBank/DDBJ whole genome shotgun (WGS) entry which is preliminary data.</text>
</comment>
<evidence type="ECO:0000313" key="3">
    <source>
        <dbReference type="EMBL" id="KAG2296753.1"/>
    </source>
</evidence>
<evidence type="ECO:0000256" key="1">
    <source>
        <dbReference type="ARBA" id="ARBA00022737"/>
    </source>
</evidence>
<evidence type="ECO:0000259" key="2">
    <source>
        <dbReference type="PROSITE" id="PS50828"/>
    </source>
</evidence>
<keyword evidence="1" id="KW-0677">Repeat</keyword>
<proteinExistence type="predicted"/>
<name>A0A8X7RWI2_BRACI</name>
<dbReference type="InterPro" id="IPR036063">
    <property type="entry name" value="Smr_dom_sf"/>
</dbReference>
<accession>A0A8X7RWI2</accession>
<dbReference type="SUPFAM" id="SSF160443">
    <property type="entry name" value="SMR domain-like"/>
    <property type="match status" value="1"/>
</dbReference>
<sequence length="187" mass="20808">MIYEPIVKVAGHVCFAVWLHFAQISCVVDMFCIDAQSLFDKVNEMDGSSASAFYNALTNMLRCSGTLVRKDHTDIVKAKSRQVWENVWSKSCLNLHIMFSGAACQMVHVWLLNIRSIVCEGSILTGWGKHIKMVGDGALRPAVEALLRGIDAPFYLSKYNMGWFTSSGSVGATWLRESATLQTLNRP</sequence>
<dbReference type="Proteomes" id="UP000886595">
    <property type="component" value="Unassembled WGS sequence"/>
</dbReference>
<feature type="domain" description="Smr" evidence="2">
    <location>
        <begin position="93"/>
        <end position="175"/>
    </location>
</feature>
<reference evidence="3 4" key="1">
    <citation type="submission" date="2020-02" db="EMBL/GenBank/DDBJ databases">
        <authorList>
            <person name="Ma Q."/>
            <person name="Huang Y."/>
            <person name="Song X."/>
            <person name="Pei D."/>
        </authorList>
    </citation>
    <scope>NUCLEOTIDE SEQUENCE [LARGE SCALE GENOMIC DNA]</scope>
    <source>
        <strain evidence="3">Sxm20200214</strain>
        <tissue evidence="3">Leaf</tissue>
    </source>
</reference>
<dbReference type="EMBL" id="JAAMPC010000009">
    <property type="protein sequence ID" value="KAG2296753.1"/>
    <property type="molecule type" value="Genomic_DNA"/>
</dbReference>
<evidence type="ECO:0000313" key="4">
    <source>
        <dbReference type="Proteomes" id="UP000886595"/>
    </source>
</evidence>
<protein>
    <recommendedName>
        <fullName evidence="2">Smr domain-containing protein</fullName>
    </recommendedName>
</protein>
<dbReference type="PROSITE" id="PS50828">
    <property type="entry name" value="SMR"/>
    <property type="match status" value="1"/>
</dbReference>
<dbReference type="InterPro" id="IPR002625">
    <property type="entry name" value="Smr_dom"/>
</dbReference>
<dbReference type="AlphaFoldDB" id="A0A8X7RWI2"/>
<dbReference type="PANTHER" id="PTHR47447:SF29">
    <property type="entry name" value="PPR CONTAINING PLANT PROTEIN"/>
    <property type="match status" value="1"/>
</dbReference>
<dbReference type="SMART" id="SM00463">
    <property type="entry name" value="SMR"/>
    <property type="match status" value="1"/>
</dbReference>